<gene>
    <name evidence="1" type="ORF">NTEN_LOCUS6444</name>
</gene>
<evidence type="ECO:0000313" key="1">
    <source>
        <dbReference type="EMBL" id="CAB0000657.1"/>
    </source>
</evidence>
<proteinExistence type="predicted"/>
<evidence type="ECO:0000313" key="2">
    <source>
        <dbReference type="Proteomes" id="UP000479000"/>
    </source>
</evidence>
<name>A0A6H5GBI7_9HEMI</name>
<dbReference type="AlphaFoldDB" id="A0A6H5GBI7"/>
<protein>
    <submittedName>
        <fullName evidence="1">Uncharacterized protein</fullName>
    </submittedName>
</protein>
<dbReference type="Proteomes" id="UP000479000">
    <property type="component" value="Unassembled WGS sequence"/>
</dbReference>
<dbReference type="OrthoDB" id="6583586at2759"/>
<accession>A0A6H5GBI7</accession>
<dbReference type="EMBL" id="CADCXU010009752">
    <property type="protein sequence ID" value="CAB0000657.1"/>
    <property type="molecule type" value="Genomic_DNA"/>
</dbReference>
<reference evidence="1 2" key="1">
    <citation type="submission" date="2020-02" db="EMBL/GenBank/DDBJ databases">
        <authorList>
            <person name="Ferguson B K."/>
        </authorList>
    </citation>
    <scope>NUCLEOTIDE SEQUENCE [LARGE SCALE GENOMIC DNA]</scope>
</reference>
<keyword evidence="2" id="KW-1185">Reference proteome</keyword>
<sequence>MLYPKQELGDHSAEDSLVTEFSKGMFEMDDPDVDQEREIDDLDYPMYKPLTPEEISMSWKSLNWTIMRFARGFRTFWNHCFNNSLTKNKRVNGSIVIVLKSRIGTELQKKLFLIHIYSESLPEQVSVCP</sequence>
<organism evidence="1 2">
    <name type="scientific">Nesidiocoris tenuis</name>
    <dbReference type="NCBI Taxonomy" id="355587"/>
    <lineage>
        <taxon>Eukaryota</taxon>
        <taxon>Metazoa</taxon>
        <taxon>Ecdysozoa</taxon>
        <taxon>Arthropoda</taxon>
        <taxon>Hexapoda</taxon>
        <taxon>Insecta</taxon>
        <taxon>Pterygota</taxon>
        <taxon>Neoptera</taxon>
        <taxon>Paraneoptera</taxon>
        <taxon>Hemiptera</taxon>
        <taxon>Heteroptera</taxon>
        <taxon>Panheteroptera</taxon>
        <taxon>Cimicomorpha</taxon>
        <taxon>Miridae</taxon>
        <taxon>Dicyphina</taxon>
        <taxon>Nesidiocoris</taxon>
    </lineage>
</organism>